<organism evidence="2 3">
    <name type="scientific">Paenibacillus donghaensis</name>
    <dbReference type="NCBI Taxonomy" id="414771"/>
    <lineage>
        <taxon>Bacteria</taxon>
        <taxon>Bacillati</taxon>
        <taxon>Bacillota</taxon>
        <taxon>Bacilli</taxon>
        <taxon>Bacillales</taxon>
        <taxon>Paenibacillaceae</taxon>
        <taxon>Paenibacillus</taxon>
    </lineage>
</organism>
<sequence length="127" mass="14389">MDKVSRIPKEQPAFALKVLRIPKEQPAFALRILRIPQEQPAFDLRVLRIPKEQPAFDFSQARIPSGIAGQTKRASKRSRRDKRSPPPSRLITVQPDSFAKLAGVQRVQPFGALPWKGGFGRDRCFMV</sequence>
<dbReference type="KEGG" id="pdh:B9T62_15980"/>
<accession>A0A2Z2K725</accession>
<dbReference type="EMBL" id="CP021780">
    <property type="protein sequence ID" value="ASA22146.1"/>
    <property type="molecule type" value="Genomic_DNA"/>
</dbReference>
<proteinExistence type="predicted"/>
<feature type="compositionally biased region" description="Basic residues" evidence="1">
    <location>
        <begin position="73"/>
        <end position="82"/>
    </location>
</feature>
<reference evidence="2 3" key="1">
    <citation type="submission" date="2017-06" db="EMBL/GenBank/DDBJ databases">
        <title>Complete genome sequence of Paenibacillus donghaensis KCTC 13049T isolated from East Sea sediment, South Korea.</title>
        <authorList>
            <person name="Jung B.K."/>
            <person name="Hong S.-J."/>
            <person name="Shin J.-H."/>
        </authorList>
    </citation>
    <scope>NUCLEOTIDE SEQUENCE [LARGE SCALE GENOMIC DNA]</scope>
    <source>
        <strain evidence="2 3">KCTC 13049</strain>
    </source>
</reference>
<dbReference type="AlphaFoldDB" id="A0A2Z2K725"/>
<evidence type="ECO:0000313" key="2">
    <source>
        <dbReference type="EMBL" id="ASA22146.1"/>
    </source>
</evidence>
<name>A0A2Z2K725_9BACL</name>
<feature type="region of interest" description="Disordered" evidence="1">
    <location>
        <begin position="60"/>
        <end position="92"/>
    </location>
</feature>
<protein>
    <submittedName>
        <fullName evidence="2">Uncharacterized protein</fullName>
    </submittedName>
</protein>
<evidence type="ECO:0000256" key="1">
    <source>
        <dbReference type="SAM" id="MobiDB-lite"/>
    </source>
</evidence>
<evidence type="ECO:0000313" key="3">
    <source>
        <dbReference type="Proteomes" id="UP000249890"/>
    </source>
</evidence>
<gene>
    <name evidence="2" type="ORF">B9T62_15980</name>
</gene>
<keyword evidence="3" id="KW-1185">Reference proteome</keyword>
<dbReference type="Proteomes" id="UP000249890">
    <property type="component" value="Chromosome"/>
</dbReference>